<evidence type="ECO:0000313" key="2">
    <source>
        <dbReference type="Proteomes" id="UP000683360"/>
    </source>
</evidence>
<protein>
    <submittedName>
        <fullName evidence="1">Uncharacterized protein</fullName>
    </submittedName>
</protein>
<accession>A0A8S3UDS6</accession>
<keyword evidence="2" id="KW-1185">Reference proteome</keyword>
<evidence type="ECO:0000313" key="1">
    <source>
        <dbReference type="EMBL" id="CAG2244057.1"/>
    </source>
</evidence>
<comment type="caution">
    <text evidence="1">The sequence shown here is derived from an EMBL/GenBank/DDBJ whole genome shotgun (WGS) entry which is preliminary data.</text>
</comment>
<name>A0A8S3UDS6_MYTED</name>
<dbReference type="OrthoDB" id="6153184at2759"/>
<proteinExistence type="predicted"/>
<dbReference type="AlphaFoldDB" id="A0A8S3UDS6"/>
<sequence>MDMFNNRTLLKKLHSEIYLLNEEFYKLFDNMAAITDRNEQIECMLELKRLSEETYVLSDQYRKLKVVDEIDQLEDRQMEDALDNLPELSSDEDEEKLESNNRTWNSWMLPRNRCLVMITVDSHSGTMNCKSHTVLSSWSITVDLTEPVSGEVIDGVQENFSDLQFSPNPAKLGAQWKDYSDPESDINQYEIQVQAARSVII</sequence>
<reference evidence="1" key="1">
    <citation type="submission" date="2021-03" db="EMBL/GenBank/DDBJ databases">
        <authorList>
            <person name="Bekaert M."/>
        </authorList>
    </citation>
    <scope>NUCLEOTIDE SEQUENCE</scope>
</reference>
<dbReference type="EMBL" id="CAJPWZ010002726">
    <property type="protein sequence ID" value="CAG2244057.1"/>
    <property type="molecule type" value="Genomic_DNA"/>
</dbReference>
<gene>
    <name evidence="1" type="ORF">MEDL_56181</name>
</gene>
<organism evidence="1 2">
    <name type="scientific">Mytilus edulis</name>
    <name type="common">Blue mussel</name>
    <dbReference type="NCBI Taxonomy" id="6550"/>
    <lineage>
        <taxon>Eukaryota</taxon>
        <taxon>Metazoa</taxon>
        <taxon>Spiralia</taxon>
        <taxon>Lophotrochozoa</taxon>
        <taxon>Mollusca</taxon>
        <taxon>Bivalvia</taxon>
        <taxon>Autobranchia</taxon>
        <taxon>Pteriomorphia</taxon>
        <taxon>Mytilida</taxon>
        <taxon>Mytiloidea</taxon>
        <taxon>Mytilidae</taxon>
        <taxon>Mytilinae</taxon>
        <taxon>Mytilus</taxon>
    </lineage>
</organism>
<dbReference type="Proteomes" id="UP000683360">
    <property type="component" value="Unassembled WGS sequence"/>
</dbReference>